<feature type="repeat" description="Solcar" evidence="8">
    <location>
        <begin position="41"/>
        <end position="133"/>
    </location>
</feature>
<dbReference type="InterPro" id="IPR044712">
    <property type="entry name" value="SLC25A32-like"/>
</dbReference>
<dbReference type="PROSITE" id="PS50920">
    <property type="entry name" value="SOLCAR"/>
    <property type="match status" value="3"/>
</dbReference>
<evidence type="ECO:0000256" key="11">
    <source>
        <dbReference type="SAM" id="Phobius"/>
    </source>
</evidence>
<dbReference type="GO" id="GO:0016020">
    <property type="term" value="C:membrane"/>
    <property type="evidence" value="ECO:0007669"/>
    <property type="project" value="UniProtKB-SubCell"/>
</dbReference>
<evidence type="ECO:0000256" key="4">
    <source>
        <dbReference type="ARBA" id="ARBA00022692"/>
    </source>
</evidence>
<keyword evidence="6 11" id="KW-1133">Transmembrane helix</keyword>
<name>A0A7S2K0U6_9STRA</name>
<feature type="repeat" description="Solcar" evidence="8">
    <location>
        <begin position="261"/>
        <end position="346"/>
    </location>
</feature>
<organism evidence="12">
    <name type="scientific">Leptocylindrus danicus</name>
    <dbReference type="NCBI Taxonomy" id="163516"/>
    <lineage>
        <taxon>Eukaryota</taxon>
        <taxon>Sar</taxon>
        <taxon>Stramenopiles</taxon>
        <taxon>Ochrophyta</taxon>
        <taxon>Bacillariophyta</taxon>
        <taxon>Coscinodiscophyceae</taxon>
        <taxon>Chaetocerotophycidae</taxon>
        <taxon>Leptocylindrales</taxon>
        <taxon>Leptocylindraceae</taxon>
        <taxon>Leptocylindrus</taxon>
    </lineage>
</organism>
<keyword evidence="7 8" id="KW-0472">Membrane</keyword>
<dbReference type="InterPro" id="IPR002067">
    <property type="entry name" value="MCP"/>
</dbReference>
<dbReference type="PRINTS" id="PR00926">
    <property type="entry name" value="MITOCARRIER"/>
</dbReference>
<keyword evidence="4 8" id="KW-0812">Transmembrane</keyword>
<sequence length="350" mass="39285">MAQAKATTNATTTTFQPSPACTPSQQQTQTQPQPKQQRNNKDKLASGAAGAASGIISSVLCAPLDLVKTRLQVQGSLAAAAGNSAEMTTAQMFADIIKHDGYMGCFRGLTPTLSCVPVFWGIYFPLYEYSKRTIMNQIYYEKPKQKEPVLVHVASAICAGMVADVLCNPMFLVRTRMQTESMHQFLERRHEHNVSARNHAHARLTMRQTIMTLYQEGNRSIWIYWRGLTASLLGLSHVAIQFPVYEYLKSEARHRNPNHKEQPLDLLLASGCSKVTACFVTYPHEVVRSRMMDLRGDVGMSMLDTVRLVLREEGIKGLYRGLNVSLIRVVPNCCLTFCSYELILRWFVSE</sequence>
<evidence type="ECO:0000256" key="7">
    <source>
        <dbReference type="ARBA" id="ARBA00023136"/>
    </source>
</evidence>
<dbReference type="InterPro" id="IPR018108">
    <property type="entry name" value="MCP_transmembrane"/>
</dbReference>
<keyword evidence="5" id="KW-0677">Repeat</keyword>
<feature type="compositionally biased region" description="Low complexity" evidence="10">
    <location>
        <begin position="1"/>
        <end position="37"/>
    </location>
</feature>
<feature type="repeat" description="Solcar" evidence="8">
    <location>
        <begin position="147"/>
        <end position="251"/>
    </location>
</feature>
<dbReference type="PANTHER" id="PTHR45683">
    <property type="entry name" value="MITOCHONDRIAL NICOTINAMIDE ADENINE DINUCLEOTIDE TRANSPORTER 1-RELATED-RELATED"/>
    <property type="match status" value="1"/>
</dbReference>
<dbReference type="GO" id="GO:0015215">
    <property type="term" value="F:nucleotide transmembrane transporter activity"/>
    <property type="evidence" value="ECO:0007669"/>
    <property type="project" value="UniProtKB-ARBA"/>
</dbReference>
<feature type="transmembrane region" description="Helical" evidence="11">
    <location>
        <begin position="149"/>
        <end position="172"/>
    </location>
</feature>
<evidence type="ECO:0000256" key="5">
    <source>
        <dbReference type="ARBA" id="ARBA00022737"/>
    </source>
</evidence>
<evidence type="ECO:0000256" key="9">
    <source>
        <dbReference type="RuleBase" id="RU000488"/>
    </source>
</evidence>
<evidence type="ECO:0008006" key="13">
    <source>
        <dbReference type="Google" id="ProtNLM"/>
    </source>
</evidence>
<feature type="region of interest" description="Disordered" evidence="10">
    <location>
        <begin position="1"/>
        <end position="44"/>
    </location>
</feature>
<evidence type="ECO:0000256" key="1">
    <source>
        <dbReference type="ARBA" id="ARBA00004141"/>
    </source>
</evidence>
<feature type="transmembrane region" description="Helical" evidence="11">
    <location>
        <begin position="109"/>
        <end position="129"/>
    </location>
</feature>
<reference evidence="12" key="1">
    <citation type="submission" date="2021-01" db="EMBL/GenBank/DDBJ databases">
        <authorList>
            <person name="Corre E."/>
            <person name="Pelletier E."/>
            <person name="Niang G."/>
            <person name="Scheremetjew M."/>
            <person name="Finn R."/>
            <person name="Kale V."/>
            <person name="Holt S."/>
            <person name="Cochrane G."/>
            <person name="Meng A."/>
            <person name="Brown T."/>
            <person name="Cohen L."/>
        </authorList>
    </citation>
    <scope>NUCLEOTIDE SEQUENCE</scope>
    <source>
        <strain evidence="12">B650</strain>
    </source>
</reference>
<comment type="subcellular location">
    <subcellularLocation>
        <location evidence="1">Membrane</location>
        <topology evidence="1">Multi-pass membrane protein</topology>
    </subcellularLocation>
</comment>
<dbReference type="InterPro" id="IPR023395">
    <property type="entry name" value="MCP_dom_sf"/>
</dbReference>
<evidence type="ECO:0000256" key="2">
    <source>
        <dbReference type="ARBA" id="ARBA00006375"/>
    </source>
</evidence>
<evidence type="ECO:0000313" key="12">
    <source>
        <dbReference type="EMBL" id="CAD9563075.1"/>
    </source>
</evidence>
<dbReference type="EMBL" id="HBGY01006222">
    <property type="protein sequence ID" value="CAD9563075.1"/>
    <property type="molecule type" value="Transcribed_RNA"/>
</dbReference>
<gene>
    <name evidence="12" type="ORF">LDAN0321_LOCUS3823</name>
</gene>
<evidence type="ECO:0000256" key="10">
    <source>
        <dbReference type="SAM" id="MobiDB-lite"/>
    </source>
</evidence>
<evidence type="ECO:0000256" key="3">
    <source>
        <dbReference type="ARBA" id="ARBA00022448"/>
    </source>
</evidence>
<protein>
    <recommendedName>
        <fullName evidence="13">Mitochondrial carrier protein</fullName>
    </recommendedName>
</protein>
<keyword evidence="3 9" id="KW-0813">Transport</keyword>
<feature type="transmembrane region" description="Helical" evidence="11">
    <location>
        <begin position="44"/>
        <end position="66"/>
    </location>
</feature>
<comment type="similarity">
    <text evidence="2 9">Belongs to the mitochondrial carrier (TC 2.A.29) family.</text>
</comment>
<dbReference type="AlphaFoldDB" id="A0A7S2K0U6"/>
<dbReference type="Pfam" id="PF00153">
    <property type="entry name" value="Mito_carr"/>
    <property type="match status" value="3"/>
</dbReference>
<accession>A0A7S2K0U6</accession>
<dbReference type="SUPFAM" id="SSF103506">
    <property type="entry name" value="Mitochondrial carrier"/>
    <property type="match status" value="1"/>
</dbReference>
<dbReference type="Gene3D" id="1.50.40.10">
    <property type="entry name" value="Mitochondrial carrier domain"/>
    <property type="match status" value="1"/>
</dbReference>
<evidence type="ECO:0000256" key="6">
    <source>
        <dbReference type="ARBA" id="ARBA00022989"/>
    </source>
</evidence>
<evidence type="ECO:0000256" key="8">
    <source>
        <dbReference type="PROSITE-ProRule" id="PRU00282"/>
    </source>
</evidence>
<proteinExistence type="inferred from homology"/>